<accession>A0ABP7A483</accession>
<sequence length="144" mass="16089">MSIDIKKRWLLWCWECDARDIVHEASLVQGLELAHLRWCGIVVKAQVQTYLVDPSQLDDTSDCTRRERCENCRSTKDVAVSTVRYTVGVVCLGLCASCTSQNLSIGLSFDDVTDRVAEHCEHLGIDLGTLREAVNFDGYRGGHA</sequence>
<keyword evidence="2" id="KW-1185">Reference proteome</keyword>
<dbReference type="Proteomes" id="UP001501074">
    <property type="component" value="Unassembled WGS sequence"/>
</dbReference>
<comment type="caution">
    <text evidence="1">The sequence shown here is derived from an EMBL/GenBank/DDBJ whole genome shotgun (WGS) entry which is preliminary data.</text>
</comment>
<evidence type="ECO:0000313" key="1">
    <source>
        <dbReference type="EMBL" id="GAA3624653.1"/>
    </source>
</evidence>
<proteinExistence type="predicted"/>
<organism evidence="1 2">
    <name type="scientific">Kineosporia mesophila</name>
    <dbReference type="NCBI Taxonomy" id="566012"/>
    <lineage>
        <taxon>Bacteria</taxon>
        <taxon>Bacillati</taxon>
        <taxon>Actinomycetota</taxon>
        <taxon>Actinomycetes</taxon>
        <taxon>Kineosporiales</taxon>
        <taxon>Kineosporiaceae</taxon>
        <taxon>Kineosporia</taxon>
    </lineage>
</organism>
<evidence type="ECO:0000313" key="2">
    <source>
        <dbReference type="Proteomes" id="UP001501074"/>
    </source>
</evidence>
<dbReference type="RefSeq" id="WP_231487792.1">
    <property type="nucleotide sequence ID" value="NZ_BAAAZO010000009.1"/>
</dbReference>
<name>A0ABP7A483_9ACTN</name>
<reference evidence="2" key="1">
    <citation type="journal article" date="2019" name="Int. J. Syst. Evol. Microbiol.">
        <title>The Global Catalogue of Microorganisms (GCM) 10K type strain sequencing project: providing services to taxonomists for standard genome sequencing and annotation.</title>
        <authorList>
            <consortium name="The Broad Institute Genomics Platform"/>
            <consortium name="The Broad Institute Genome Sequencing Center for Infectious Disease"/>
            <person name="Wu L."/>
            <person name="Ma J."/>
        </authorList>
    </citation>
    <scope>NUCLEOTIDE SEQUENCE [LARGE SCALE GENOMIC DNA]</scope>
    <source>
        <strain evidence="2">JCM 16902</strain>
    </source>
</reference>
<gene>
    <name evidence="1" type="ORF">GCM10022223_47160</name>
</gene>
<dbReference type="EMBL" id="BAAAZO010000009">
    <property type="protein sequence ID" value="GAA3624653.1"/>
    <property type="molecule type" value="Genomic_DNA"/>
</dbReference>
<protein>
    <submittedName>
        <fullName evidence="1">Uncharacterized protein</fullName>
    </submittedName>
</protein>